<organism evidence="2 3">
    <name type="scientific">Acrasis kona</name>
    <dbReference type="NCBI Taxonomy" id="1008807"/>
    <lineage>
        <taxon>Eukaryota</taxon>
        <taxon>Discoba</taxon>
        <taxon>Heterolobosea</taxon>
        <taxon>Tetramitia</taxon>
        <taxon>Eutetramitia</taxon>
        <taxon>Acrasidae</taxon>
        <taxon>Acrasis</taxon>
    </lineage>
</organism>
<dbReference type="PANTHER" id="PTHR46599:SF3">
    <property type="entry name" value="PIGGYBAC TRANSPOSABLE ELEMENT-DERIVED PROTEIN 4"/>
    <property type="match status" value="1"/>
</dbReference>
<dbReference type="AlphaFoldDB" id="A0AAW2YIP7"/>
<dbReference type="Proteomes" id="UP001431209">
    <property type="component" value="Unassembled WGS sequence"/>
</dbReference>
<evidence type="ECO:0000313" key="2">
    <source>
        <dbReference type="EMBL" id="KAL0476640.1"/>
    </source>
</evidence>
<dbReference type="InterPro" id="IPR029526">
    <property type="entry name" value="PGBD"/>
</dbReference>
<protein>
    <recommendedName>
        <fullName evidence="1">PiggyBac transposable element-derived protein domain-containing protein</fullName>
    </recommendedName>
</protein>
<evidence type="ECO:0000259" key="1">
    <source>
        <dbReference type="Pfam" id="PF13843"/>
    </source>
</evidence>
<reference evidence="2 3" key="1">
    <citation type="submission" date="2024-03" db="EMBL/GenBank/DDBJ databases">
        <title>The Acrasis kona genome and developmental transcriptomes reveal deep origins of eukaryotic multicellular pathways.</title>
        <authorList>
            <person name="Sheikh S."/>
            <person name="Fu C.-J."/>
            <person name="Brown M.W."/>
            <person name="Baldauf S.L."/>
        </authorList>
    </citation>
    <scope>NUCLEOTIDE SEQUENCE [LARGE SCALE GENOMIC DNA]</scope>
    <source>
        <strain evidence="2 3">ATCC MYA-3509</strain>
    </source>
</reference>
<gene>
    <name evidence="2" type="ORF">AKO1_002875</name>
</gene>
<accession>A0AAW2YIP7</accession>
<feature type="domain" description="PiggyBac transposable element-derived protein" evidence="1">
    <location>
        <begin position="1"/>
        <end position="294"/>
    </location>
</feature>
<keyword evidence="3" id="KW-1185">Reference proteome</keyword>
<evidence type="ECO:0000313" key="3">
    <source>
        <dbReference type="Proteomes" id="UP001431209"/>
    </source>
</evidence>
<proteinExistence type="predicted"/>
<dbReference type="Pfam" id="PF13843">
    <property type="entry name" value="DDE_Tnp_1_7"/>
    <property type="match status" value="1"/>
</dbReference>
<dbReference type="EMBL" id="JAOPGA020000074">
    <property type="protein sequence ID" value="KAL0476640.1"/>
    <property type="molecule type" value="Genomic_DNA"/>
</dbReference>
<name>A0AAW2YIP7_9EUKA</name>
<sequence length="425" mass="50076">MGLAPNPSYDDYWCRKATSIFGSNLIKSTCTREWFRAMKRAFHCNTDWLVQKANEKNKMFWLPFIHNVVDETIILFKGRWKARQHVRGKPHATGIKLFCIADDRGYIYDFWVYQGKNHESNRSSNTHDYVWDLVQMLPPGREYVVFADQFFGGFDLAETLHNANYKFVLSCQTNRPSSIFKDYLQRFVVEKGQSAHIVTDSYDEYNCDESSICALTFYDSKKCNFLSNVSSTEILETIHQRARPRPEIVVLYNKFMNGVDKADDACHLNIIRHRNKKWTTALWKFLVKLFVTQAHKVKNEFLMRDGKRKMTQKKFLHDVVQNLCNFKKSQPQHTSHLPLLLSANHKGRCVTCLKQGKDSNTTYYCVGCQMHIHPQCWYLHHTGQRVKLVPVPKQRVGAKFDRRSFRIQRLRRLTRLSTRRGRRNQ</sequence>
<dbReference type="PANTHER" id="PTHR46599">
    <property type="entry name" value="PIGGYBAC TRANSPOSABLE ELEMENT-DERIVED PROTEIN 4"/>
    <property type="match status" value="1"/>
</dbReference>
<comment type="caution">
    <text evidence="2">The sequence shown here is derived from an EMBL/GenBank/DDBJ whole genome shotgun (WGS) entry which is preliminary data.</text>
</comment>